<sequence length="479" mass="52505">MLFLFVVEESTRTRTFVSSFSASIHFPVSPSWPFLMPTSSYCLASRNIHSRMSPATGVNAPLLPSRKPKKGASVSGAVFNVTTSIIGAGIMSIPATLKVLGVIPAFVMIVIIGWLADISVEILMRFTHAGEETTYAGVMRESFGRAGSLAVQICVVITNLGCLIVFLIIIGDVLCGNQPEGSVHLGVLQEWFGIHWWNSRAVALLFIIVVVLLPLVLFRRVESLSFSSAISVLLAVVFVGTCSVMAIFAIVEGKTQTPKLLPELDNHVSFFDLFTAVPVIVTAFTFHFNVHPIGFEFEKPSDMITAVRISLILCAALYFTIGLFGYLLFGDSIMSDILVNFDRSSGSAFSSLLNDIVRLSYAFHLVLVFPLLNFSLRANIDELLFSKRPLLEKDTKRFMSLTLFLLGFSYIAAIMIPDIWYFFQFLGSTSAVCLAFIFPGAIVVRDVNGISTRRDRIIAISMIVLAVVTSAVAISTNYI</sequence>
<dbReference type="EMBL" id="CM051397">
    <property type="protein sequence ID" value="KAJ4720163.1"/>
    <property type="molecule type" value="Genomic_DNA"/>
</dbReference>
<accession>A0ACC1YA77</accession>
<keyword evidence="2" id="KW-1185">Reference proteome</keyword>
<organism evidence="1 2">
    <name type="scientific">Melia azedarach</name>
    <name type="common">Chinaberry tree</name>
    <dbReference type="NCBI Taxonomy" id="155640"/>
    <lineage>
        <taxon>Eukaryota</taxon>
        <taxon>Viridiplantae</taxon>
        <taxon>Streptophyta</taxon>
        <taxon>Embryophyta</taxon>
        <taxon>Tracheophyta</taxon>
        <taxon>Spermatophyta</taxon>
        <taxon>Magnoliopsida</taxon>
        <taxon>eudicotyledons</taxon>
        <taxon>Gunneridae</taxon>
        <taxon>Pentapetalae</taxon>
        <taxon>rosids</taxon>
        <taxon>malvids</taxon>
        <taxon>Sapindales</taxon>
        <taxon>Meliaceae</taxon>
        <taxon>Melia</taxon>
    </lineage>
</organism>
<protein>
    <submittedName>
        <fullName evidence="1">Amino acid transporter</fullName>
    </submittedName>
</protein>
<evidence type="ECO:0000313" key="2">
    <source>
        <dbReference type="Proteomes" id="UP001164539"/>
    </source>
</evidence>
<dbReference type="Proteomes" id="UP001164539">
    <property type="component" value="Chromosome 4"/>
</dbReference>
<reference evidence="1 2" key="1">
    <citation type="journal article" date="2023" name="Science">
        <title>Complex scaffold remodeling in plant triterpene biosynthesis.</title>
        <authorList>
            <person name="De La Pena R."/>
            <person name="Hodgson H."/>
            <person name="Liu J.C."/>
            <person name="Stephenson M.J."/>
            <person name="Martin A.C."/>
            <person name="Owen C."/>
            <person name="Harkess A."/>
            <person name="Leebens-Mack J."/>
            <person name="Jimenez L.E."/>
            <person name="Osbourn A."/>
            <person name="Sattely E.S."/>
        </authorList>
    </citation>
    <scope>NUCLEOTIDE SEQUENCE [LARGE SCALE GENOMIC DNA]</scope>
    <source>
        <strain evidence="2">cv. JPN11</strain>
        <tissue evidence="1">Leaf</tissue>
    </source>
</reference>
<evidence type="ECO:0000313" key="1">
    <source>
        <dbReference type="EMBL" id="KAJ4720163.1"/>
    </source>
</evidence>
<comment type="caution">
    <text evidence="1">The sequence shown here is derived from an EMBL/GenBank/DDBJ whole genome shotgun (WGS) entry which is preliminary data.</text>
</comment>
<name>A0ACC1YA77_MELAZ</name>
<gene>
    <name evidence="1" type="ORF">OWV82_008033</name>
</gene>
<proteinExistence type="predicted"/>